<feature type="non-terminal residue" evidence="1">
    <location>
        <position position="1"/>
    </location>
</feature>
<comment type="caution">
    <text evidence="1">The sequence shown here is derived from an EMBL/GenBank/DDBJ whole genome shotgun (WGS) entry which is preliminary data.</text>
</comment>
<dbReference type="EMBL" id="BARW01001501">
    <property type="protein sequence ID" value="GAI60492.1"/>
    <property type="molecule type" value="Genomic_DNA"/>
</dbReference>
<dbReference type="AlphaFoldDB" id="X1PW54"/>
<evidence type="ECO:0000313" key="1">
    <source>
        <dbReference type="EMBL" id="GAI60492.1"/>
    </source>
</evidence>
<name>X1PW54_9ZZZZ</name>
<sequence>DGDTKQPTLPEATMIWVNDLQWSWINTQLALKKAKRLGKDLIHYACTVVPIPLGDPRRNLPPEDVLRKMGQADIIAKLRDVWGLLAEDKSG</sequence>
<gene>
    <name evidence="1" type="ORF">S12H4_04740</name>
</gene>
<organism evidence="1">
    <name type="scientific">marine sediment metagenome</name>
    <dbReference type="NCBI Taxonomy" id="412755"/>
    <lineage>
        <taxon>unclassified sequences</taxon>
        <taxon>metagenomes</taxon>
        <taxon>ecological metagenomes</taxon>
    </lineage>
</organism>
<reference evidence="1" key="1">
    <citation type="journal article" date="2014" name="Front. Microbiol.">
        <title>High frequency of phylogenetically diverse reductive dehalogenase-homologous genes in deep subseafloor sedimentary metagenomes.</title>
        <authorList>
            <person name="Kawai M."/>
            <person name="Futagami T."/>
            <person name="Toyoda A."/>
            <person name="Takaki Y."/>
            <person name="Nishi S."/>
            <person name="Hori S."/>
            <person name="Arai W."/>
            <person name="Tsubouchi T."/>
            <person name="Morono Y."/>
            <person name="Uchiyama I."/>
            <person name="Ito T."/>
            <person name="Fujiyama A."/>
            <person name="Inagaki F."/>
            <person name="Takami H."/>
        </authorList>
    </citation>
    <scope>NUCLEOTIDE SEQUENCE</scope>
    <source>
        <strain evidence="1">Expedition CK06-06</strain>
    </source>
</reference>
<proteinExistence type="predicted"/>
<accession>X1PW54</accession>
<protein>
    <submittedName>
        <fullName evidence="1">Uncharacterized protein</fullName>
    </submittedName>
</protein>